<dbReference type="InterPro" id="IPR032675">
    <property type="entry name" value="LRR_dom_sf"/>
</dbReference>
<organism evidence="4 5">
    <name type="scientific">Anabas testudineus</name>
    <name type="common">Climbing perch</name>
    <name type="synonym">Anthias testudineus</name>
    <dbReference type="NCBI Taxonomy" id="64144"/>
    <lineage>
        <taxon>Eukaryota</taxon>
        <taxon>Metazoa</taxon>
        <taxon>Chordata</taxon>
        <taxon>Craniata</taxon>
        <taxon>Vertebrata</taxon>
        <taxon>Euteleostomi</taxon>
        <taxon>Actinopterygii</taxon>
        <taxon>Neopterygii</taxon>
        <taxon>Teleostei</taxon>
        <taxon>Neoteleostei</taxon>
        <taxon>Acanthomorphata</taxon>
        <taxon>Anabantaria</taxon>
        <taxon>Anabantiformes</taxon>
        <taxon>Anabantoidei</taxon>
        <taxon>Anabantidae</taxon>
        <taxon>Anabas</taxon>
    </lineage>
</organism>
<dbReference type="InterPro" id="IPR013320">
    <property type="entry name" value="ConA-like_dom_sf"/>
</dbReference>
<dbReference type="InterPro" id="IPR051261">
    <property type="entry name" value="NLR"/>
</dbReference>
<name>A0AAQ6IFS4_ANATE</name>
<dbReference type="PROSITE" id="PS51450">
    <property type="entry name" value="LRR"/>
    <property type="match status" value="1"/>
</dbReference>
<accession>A0AAQ6IFS4</accession>
<dbReference type="CDD" id="cd16040">
    <property type="entry name" value="SPRY_PRY_SNTX"/>
    <property type="match status" value="1"/>
</dbReference>
<evidence type="ECO:0000256" key="1">
    <source>
        <dbReference type="ARBA" id="ARBA00022614"/>
    </source>
</evidence>
<dbReference type="Pfam" id="PF13765">
    <property type="entry name" value="PRY"/>
    <property type="match status" value="1"/>
</dbReference>
<evidence type="ECO:0000313" key="4">
    <source>
        <dbReference type="Ensembl" id="ENSATEP00000072597.1"/>
    </source>
</evidence>
<dbReference type="InterPro" id="IPR003877">
    <property type="entry name" value="SPRY_dom"/>
</dbReference>
<protein>
    <recommendedName>
        <fullName evidence="3">B30.2/SPRY domain-containing protein</fullName>
    </recommendedName>
</protein>
<dbReference type="GeneTree" id="ENSGT01150000286904"/>
<dbReference type="SMART" id="SM00589">
    <property type="entry name" value="PRY"/>
    <property type="match status" value="1"/>
</dbReference>
<reference evidence="4" key="3">
    <citation type="submission" date="2025-09" db="UniProtKB">
        <authorList>
            <consortium name="Ensembl"/>
        </authorList>
    </citation>
    <scope>IDENTIFICATION</scope>
</reference>
<dbReference type="Pfam" id="PF13516">
    <property type="entry name" value="LRR_6"/>
    <property type="match status" value="3"/>
</dbReference>
<evidence type="ECO:0000313" key="5">
    <source>
        <dbReference type="Proteomes" id="UP000265040"/>
    </source>
</evidence>
<dbReference type="InterPro" id="IPR003879">
    <property type="entry name" value="Butyrophylin_SPRY"/>
</dbReference>
<dbReference type="Gene3D" id="2.60.120.920">
    <property type="match status" value="1"/>
</dbReference>
<evidence type="ECO:0000256" key="2">
    <source>
        <dbReference type="ARBA" id="ARBA00022737"/>
    </source>
</evidence>
<reference evidence="4 5" key="1">
    <citation type="submission" date="2021-04" db="EMBL/GenBank/DDBJ databases">
        <authorList>
            <consortium name="Wellcome Sanger Institute Data Sharing"/>
        </authorList>
    </citation>
    <scope>NUCLEOTIDE SEQUENCE [LARGE SCALE GENOMIC DNA]</scope>
</reference>
<sequence>MLMSSGKDLDVFDPFKYFSDFSEEDLLFVLGVVKVSKKVVLCGCSLSERSCEALSSVLSSQSSSLRELDLSNNDLQDSGVKLLSAGLKSPNCKVETLRLSGCLITEEGCASLASALSSNPSHLRELDLSCNHPGDSGVKLLGAGREDPQWSLDTLRLEPCGDRWLRPGPRKYFCQLTIDTNTVNKNLRLSDNNKKVILVKEGQLYPDHPDRFDHSHYLLCSNVLTGRSYWEVEWNIAVDIAVCYRRINRKAGKWDKDCWFGGNDHSWGLICESNKGYSVRHKDRQILICPVSYSAHSHRAAVFVDYPAGTLSFYKVSSDKLIHLHTFRTTFTESLYAGFSVWSNRTGGFVSLCSL</sequence>
<dbReference type="InterPro" id="IPR001611">
    <property type="entry name" value="Leu-rich_rpt"/>
</dbReference>
<proteinExistence type="predicted"/>
<dbReference type="Gene3D" id="3.80.10.10">
    <property type="entry name" value="Ribonuclease Inhibitor"/>
    <property type="match status" value="1"/>
</dbReference>
<dbReference type="SMART" id="SM00368">
    <property type="entry name" value="LRR_RI"/>
    <property type="match status" value="3"/>
</dbReference>
<keyword evidence="2" id="KW-0677">Repeat</keyword>
<dbReference type="PANTHER" id="PTHR24106">
    <property type="entry name" value="NACHT, LRR AND CARD DOMAINS-CONTAINING"/>
    <property type="match status" value="1"/>
</dbReference>
<dbReference type="Proteomes" id="UP000265040">
    <property type="component" value="Chromosome 1"/>
</dbReference>
<dbReference type="InterPro" id="IPR006574">
    <property type="entry name" value="PRY"/>
</dbReference>
<dbReference type="Ensembl" id="ENSATET00000082066.1">
    <property type="protein sequence ID" value="ENSATEP00000072597.1"/>
    <property type="gene ID" value="ENSATEG00000033335.1"/>
</dbReference>
<evidence type="ECO:0000259" key="3">
    <source>
        <dbReference type="PROSITE" id="PS50188"/>
    </source>
</evidence>
<dbReference type="SUPFAM" id="SSF49899">
    <property type="entry name" value="Concanavalin A-like lectins/glucanases"/>
    <property type="match status" value="1"/>
</dbReference>
<dbReference type="SUPFAM" id="SSF52047">
    <property type="entry name" value="RNI-like"/>
    <property type="match status" value="1"/>
</dbReference>
<dbReference type="Pfam" id="PF00622">
    <property type="entry name" value="SPRY"/>
    <property type="match status" value="1"/>
</dbReference>
<dbReference type="InterPro" id="IPR001870">
    <property type="entry name" value="B30.2/SPRY"/>
</dbReference>
<keyword evidence="1" id="KW-0433">Leucine-rich repeat</keyword>
<feature type="domain" description="B30.2/SPRY" evidence="3">
    <location>
        <begin position="156"/>
        <end position="355"/>
    </location>
</feature>
<reference evidence="4" key="2">
    <citation type="submission" date="2025-08" db="UniProtKB">
        <authorList>
            <consortium name="Ensembl"/>
        </authorList>
    </citation>
    <scope>IDENTIFICATION</scope>
</reference>
<dbReference type="AlphaFoldDB" id="A0AAQ6IFS4"/>
<dbReference type="PRINTS" id="PR01407">
    <property type="entry name" value="BUTYPHLNCDUF"/>
</dbReference>
<dbReference type="PROSITE" id="PS50188">
    <property type="entry name" value="B302_SPRY"/>
    <property type="match status" value="1"/>
</dbReference>
<dbReference type="InterPro" id="IPR043136">
    <property type="entry name" value="B30.2/SPRY_sf"/>
</dbReference>
<keyword evidence="5" id="KW-1185">Reference proteome</keyword>